<comment type="caution">
    <text evidence="7">The sequence shown here is derived from an EMBL/GenBank/DDBJ whole genome shotgun (WGS) entry which is preliminary data.</text>
</comment>
<dbReference type="GO" id="GO:0003677">
    <property type="term" value="F:DNA binding"/>
    <property type="evidence" value="ECO:0007669"/>
    <property type="project" value="TreeGrafter"/>
</dbReference>
<evidence type="ECO:0000256" key="1">
    <source>
        <dbReference type="ARBA" id="ARBA00011975"/>
    </source>
</evidence>
<evidence type="ECO:0000313" key="7">
    <source>
        <dbReference type="EMBL" id="KTS09059.1"/>
    </source>
</evidence>
<dbReference type="RefSeq" id="WP_058614790.1">
    <property type="nucleotide sequence ID" value="NZ_LDRV01000093.1"/>
</dbReference>
<name>A0A147F4R7_MICTE</name>
<keyword evidence="4 6" id="KW-0949">S-adenosyl-L-methionine</keyword>
<dbReference type="Pfam" id="PF00145">
    <property type="entry name" value="DNA_methylase"/>
    <property type="match status" value="2"/>
</dbReference>
<evidence type="ECO:0000256" key="5">
    <source>
        <dbReference type="ARBA" id="ARBA00022747"/>
    </source>
</evidence>
<reference evidence="7 8" key="1">
    <citation type="journal article" date="2016" name="Front. Microbiol.">
        <title>Genomic Resource of Rice Seed Associated Bacteria.</title>
        <authorList>
            <person name="Midha S."/>
            <person name="Bansal K."/>
            <person name="Sharma S."/>
            <person name="Kumar N."/>
            <person name="Patil P.P."/>
            <person name="Chaudhry V."/>
            <person name="Patil P.B."/>
        </authorList>
    </citation>
    <scope>NUCLEOTIDE SEQUENCE [LARGE SCALE GENOMIC DNA]</scope>
    <source>
        <strain evidence="7 8">RSA3</strain>
    </source>
</reference>
<protein>
    <recommendedName>
        <fullName evidence="1">DNA (cytosine-5-)-methyltransferase</fullName>
        <ecNumber evidence="1">2.1.1.37</ecNumber>
    </recommendedName>
</protein>
<dbReference type="Gene3D" id="3.90.120.10">
    <property type="entry name" value="DNA Methylase, subunit A, domain 2"/>
    <property type="match status" value="1"/>
</dbReference>
<evidence type="ECO:0000256" key="6">
    <source>
        <dbReference type="PROSITE-ProRule" id="PRU01016"/>
    </source>
</evidence>
<dbReference type="PANTHER" id="PTHR10629">
    <property type="entry name" value="CYTOSINE-SPECIFIC METHYLTRANSFERASE"/>
    <property type="match status" value="1"/>
</dbReference>
<feature type="active site" evidence="6">
    <location>
        <position position="76"/>
    </location>
</feature>
<keyword evidence="3 6" id="KW-0808">Transferase</keyword>
<keyword evidence="2 6" id="KW-0489">Methyltransferase</keyword>
<dbReference type="Proteomes" id="UP000072189">
    <property type="component" value="Unassembled WGS sequence"/>
</dbReference>
<dbReference type="InterPro" id="IPR050390">
    <property type="entry name" value="C5-Methyltransferase"/>
</dbReference>
<dbReference type="InterPro" id="IPR001525">
    <property type="entry name" value="C5_MeTfrase"/>
</dbReference>
<evidence type="ECO:0000256" key="2">
    <source>
        <dbReference type="ARBA" id="ARBA00022603"/>
    </source>
</evidence>
<dbReference type="GO" id="GO:0003886">
    <property type="term" value="F:DNA (cytosine-5-)-methyltransferase activity"/>
    <property type="evidence" value="ECO:0007669"/>
    <property type="project" value="UniProtKB-EC"/>
</dbReference>
<evidence type="ECO:0000313" key="8">
    <source>
        <dbReference type="Proteomes" id="UP000072189"/>
    </source>
</evidence>
<dbReference type="AlphaFoldDB" id="A0A147F4R7"/>
<keyword evidence="5" id="KW-0680">Restriction system</keyword>
<dbReference type="EC" id="2.1.1.37" evidence="1"/>
<evidence type="ECO:0000256" key="4">
    <source>
        <dbReference type="ARBA" id="ARBA00022691"/>
    </source>
</evidence>
<dbReference type="GO" id="GO:0044027">
    <property type="term" value="P:negative regulation of gene expression via chromosomal CpG island methylation"/>
    <property type="evidence" value="ECO:0007669"/>
    <property type="project" value="TreeGrafter"/>
</dbReference>
<dbReference type="PROSITE" id="PS51679">
    <property type="entry name" value="SAM_MT_C5"/>
    <property type="match status" value="1"/>
</dbReference>
<comment type="similarity">
    <text evidence="6">Belongs to the class I-like SAM-binding methyltransferase superfamily. C5-methyltransferase family.</text>
</comment>
<dbReference type="EMBL" id="LDRV01000093">
    <property type="protein sequence ID" value="KTS09059.1"/>
    <property type="molecule type" value="Genomic_DNA"/>
</dbReference>
<accession>A0A147F4R7</accession>
<evidence type="ECO:0000256" key="3">
    <source>
        <dbReference type="ARBA" id="ARBA00022679"/>
    </source>
</evidence>
<dbReference type="PATRIC" id="fig|2033.7.peg.3689"/>
<organism evidence="7 8">
    <name type="scientific">Microbacterium testaceum</name>
    <name type="common">Aureobacterium testaceum</name>
    <name type="synonym">Brevibacterium testaceum</name>
    <dbReference type="NCBI Taxonomy" id="2033"/>
    <lineage>
        <taxon>Bacteria</taxon>
        <taxon>Bacillati</taxon>
        <taxon>Actinomycetota</taxon>
        <taxon>Actinomycetes</taxon>
        <taxon>Micrococcales</taxon>
        <taxon>Microbacteriaceae</taxon>
        <taxon>Microbacterium</taxon>
    </lineage>
</organism>
<gene>
    <name evidence="7" type="ORF">RSA3_14260</name>
</gene>
<dbReference type="GO" id="GO:0009307">
    <property type="term" value="P:DNA restriction-modification system"/>
    <property type="evidence" value="ECO:0007669"/>
    <property type="project" value="UniProtKB-KW"/>
</dbReference>
<dbReference type="SUPFAM" id="SSF53335">
    <property type="entry name" value="S-adenosyl-L-methionine-dependent methyltransferases"/>
    <property type="match status" value="1"/>
</dbReference>
<dbReference type="Gene3D" id="3.40.50.150">
    <property type="entry name" value="Vaccinia Virus protein VP39"/>
    <property type="match status" value="1"/>
</dbReference>
<proteinExistence type="inferred from homology"/>
<dbReference type="PANTHER" id="PTHR10629:SF52">
    <property type="entry name" value="DNA (CYTOSINE-5)-METHYLTRANSFERASE 1"/>
    <property type="match status" value="1"/>
</dbReference>
<sequence length="377" mass="41074">MSAGELRALDLFAGTGWGVALQARGIREGGVEIMPEAQASRAAAGMETTYSDVWDGLLGDNPHRFWHALQIASPPCQSFSLAGKGAGRAALDDVLRAIDEGAYRRPERLRALGADTDDRTALVLTPLAHVFRDRPLWVTWEQVPPVLPVWEACAEVLRGMGYSVWVGIIRAEQYGVPQTRRRAVLIARADGIDAAPPEPTHSRYYETEPERLDMGVLPWVSMADAIGWGMAQRPAPTITGGGTETGGAEPIAKLARYTSRDDWTARTGAMPICTPERLAELARWRWWDRPATTIAGDPRITAREHHFHGEQSKTSLRLEPVEAARLQSFPDAFPFAGRRGKQFLQIGNAVPPLMAGAIVDELLAPAALRALPAEVAA</sequence>
<dbReference type="InterPro" id="IPR029063">
    <property type="entry name" value="SAM-dependent_MTases_sf"/>
</dbReference>
<dbReference type="GO" id="GO:0032259">
    <property type="term" value="P:methylation"/>
    <property type="evidence" value="ECO:0007669"/>
    <property type="project" value="UniProtKB-KW"/>
</dbReference>